<dbReference type="Pfam" id="PF04011">
    <property type="entry name" value="LemA"/>
    <property type="match status" value="1"/>
</dbReference>
<evidence type="ECO:0000256" key="4">
    <source>
        <dbReference type="ARBA" id="ARBA00022989"/>
    </source>
</evidence>
<comment type="caution">
    <text evidence="7">The sequence shown here is derived from an EMBL/GenBank/DDBJ whole genome shotgun (WGS) entry which is preliminary data.</text>
</comment>
<sequence length="191" mass="21345">MKKGCIITAGILGGLTLVVVMLAGWLISHYNQMTIAHESVTSSWSQVENQLQRRSDLIPNLVSSAKGYMKHEKEIFTHIADARAKLSGATTIPQKIGASAALEGALSRLLVIVERYPDLKANETMARLMDELAGTENRLSVERRRYNEEVKSYNMLIKRIPQRFLAGIFGFEEATYFKAQEAAKTVPKVEF</sequence>
<keyword evidence="4 6" id="KW-1133">Transmembrane helix</keyword>
<evidence type="ECO:0000256" key="2">
    <source>
        <dbReference type="ARBA" id="ARBA00008854"/>
    </source>
</evidence>
<comment type="similarity">
    <text evidence="2">Belongs to the LemA family.</text>
</comment>
<protein>
    <submittedName>
        <fullName evidence="7">LemA family protein</fullName>
    </submittedName>
</protein>
<dbReference type="InterPro" id="IPR007156">
    <property type="entry name" value="MamQ_LemA"/>
</dbReference>
<reference evidence="7 8" key="1">
    <citation type="journal article" date="2016" name="Environ. Microbiol.">
        <title>Genomic resolution of a cold subsurface aquifer community provides metabolic insights for novel microbes adapted to high CO concentrations.</title>
        <authorList>
            <person name="Probst A.J."/>
            <person name="Castelle C.J."/>
            <person name="Singh A."/>
            <person name="Brown C.T."/>
            <person name="Anantharaman K."/>
            <person name="Sharon I."/>
            <person name="Hug L.A."/>
            <person name="Burstein D."/>
            <person name="Emerson J.B."/>
            <person name="Thomas B.C."/>
            <person name="Banfield J.F."/>
        </authorList>
    </citation>
    <scope>NUCLEOTIDE SEQUENCE [LARGE SCALE GENOMIC DNA]</scope>
    <source>
        <strain evidence="7">CG2_30_40_21</strain>
    </source>
</reference>
<evidence type="ECO:0000256" key="5">
    <source>
        <dbReference type="ARBA" id="ARBA00023136"/>
    </source>
</evidence>
<dbReference type="STRING" id="1817895.AUJ95_07475"/>
<organism evidence="7 8">
    <name type="scientific">Candidatus Desantisbacteria bacterium CG2_30_40_21</name>
    <dbReference type="NCBI Taxonomy" id="1817895"/>
    <lineage>
        <taxon>Bacteria</taxon>
        <taxon>Candidatus Desantisiibacteriota</taxon>
    </lineage>
</organism>
<dbReference type="PANTHER" id="PTHR34478">
    <property type="entry name" value="PROTEIN LEMA"/>
    <property type="match status" value="1"/>
</dbReference>
<dbReference type="EMBL" id="MNYI01000192">
    <property type="protein sequence ID" value="OIP37957.1"/>
    <property type="molecule type" value="Genomic_DNA"/>
</dbReference>
<name>A0A1J5DP98_9BACT</name>
<dbReference type="SUPFAM" id="SSF140478">
    <property type="entry name" value="LemA-like"/>
    <property type="match status" value="1"/>
</dbReference>
<dbReference type="InterPro" id="IPR023353">
    <property type="entry name" value="LemA-like_dom_sf"/>
</dbReference>
<evidence type="ECO:0000256" key="6">
    <source>
        <dbReference type="SAM" id="Phobius"/>
    </source>
</evidence>
<dbReference type="Proteomes" id="UP000183085">
    <property type="component" value="Unassembled WGS sequence"/>
</dbReference>
<dbReference type="AlphaFoldDB" id="A0A1J5DP98"/>
<accession>A0A1J5DP98</accession>
<evidence type="ECO:0000256" key="3">
    <source>
        <dbReference type="ARBA" id="ARBA00022692"/>
    </source>
</evidence>
<keyword evidence="3 6" id="KW-0812">Transmembrane</keyword>
<evidence type="ECO:0000313" key="8">
    <source>
        <dbReference type="Proteomes" id="UP000183085"/>
    </source>
</evidence>
<feature type="transmembrane region" description="Helical" evidence="6">
    <location>
        <begin position="6"/>
        <end position="27"/>
    </location>
</feature>
<keyword evidence="5 6" id="KW-0472">Membrane</keyword>
<gene>
    <name evidence="7" type="ORF">AUJ95_07475</name>
</gene>
<dbReference type="PANTHER" id="PTHR34478:SF2">
    <property type="entry name" value="MEMBRANE PROTEIN"/>
    <property type="match status" value="1"/>
</dbReference>
<comment type="subcellular location">
    <subcellularLocation>
        <location evidence="1">Membrane</location>
        <topology evidence="1">Single-pass membrane protein</topology>
    </subcellularLocation>
</comment>
<dbReference type="Gene3D" id="1.20.1440.20">
    <property type="entry name" value="LemA-like domain"/>
    <property type="match status" value="1"/>
</dbReference>
<evidence type="ECO:0000313" key="7">
    <source>
        <dbReference type="EMBL" id="OIP37957.1"/>
    </source>
</evidence>
<dbReference type="GO" id="GO:0016020">
    <property type="term" value="C:membrane"/>
    <property type="evidence" value="ECO:0007669"/>
    <property type="project" value="UniProtKB-SubCell"/>
</dbReference>
<evidence type="ECO:0000256" key="1">
    <source>
        <dbReference type="ARBA" id="ARBA00004167"/>
    </source>
</evidence>
<proteinExistence type="inferred from homology"/>